<proteinExistence type="predicted"/>
<keyword evidence="2" id="KW-1185">Reference proteome</keyword>
<comment type="caution">
    <text evidence="1">The sequence shown here is derived from an EMBL/GenBank/DDBJ whole genome shotgun (WGS) entry which is preliminary data.</text>
</comment>
<evidence type="ECO:0000313" key="1">
    <source>
        <dbReference type="EMBL" id="MCW0953184.1"/>
    </source>
</evidence>
<evidence type="ECO:0008006" key="3">
    <source>
        <dbReference type="Google" id="ProtNLM"/>
    </source>
</evidence>
<dbReference type="Proteomes" id="UP001526225">
    <property type="component" value="Unassembled WGS sequence"/>
</dbReference>
<dbReference type="RefSeq" id="WP_213409606.1">
    <property type="nucleotide sequence ID" value="NZ_CP074441.1"/>
</dbReference>
<organism evidence="1 2">
    <name type="scientific">Weissella ceti</name>
    <dbReference type="NCBI Taxonomy" id="759620"/>
    <lineage>
        <taxon>Bacteria</taxon>
        <taxon>Bacillati</taxon>
        <taxon>Bacillota</taxon>
        <taxon>Bacilli</taxon>
        <taxon>Lactobacillales</taxon>
        <taxon>Lactobacillaceae</taxon>
        <taxon>Weissella</taxon>
    </lineage>
</organism>
<dbReference type="EMBL" id="JAOZFE010000003">
    <property type="protein sequence ID" value="MCW0953184.1"/>
    <property type="molecule type" value="Genomic_DNA"/>
</dbReference>
<sequence>MAHVGFYFTNHKNKTVELPIAPAEFMVGIEFDNEPETILKTGEVNRIGERKLYQMPIEGILPVNTSHSHLVTAKRPLGTAIEYINFFRDWQDSKKPGRIVISGGKINFPATIEKFNYGKVDGNDSEFKFTLEVKEWRQFAARKLNVKAKAKKKVAKKAPKRPKPPRKIGVGSVVTVNGRLHRDSYGAGPGQTERNAKRKINFVNKGAKFPYHVTNMQGGWRGWVSKKAVK</sequence>
<name>A0ABT3E4M3_9LACO</name>
<evidence type="ECO:0000313" key="2">
    <source>
        <dbReference type="Proteomes" id="UP001526225"/>
    </source>
</evidence>
<accession>A0ABT3E4M3</accession>
<gene>
    <name evidence="1" type="ORF">OIT44_03735</name>
</gene>
<reference evidence="1 2" key="1">
    <citation type="submission" date="2022-10" db="EMBL/GenBank/DDBJ databases">
        <title>Weissella fermenti sp. nov., isolated from fermented cabbage.</title>
        <authorList>
            <person name="Lee J.K."/>
            <person name="Baek J.H."/>
            <person name="Choi D.G."/>
            <person name="Kim J.M."/>
            <person name="Jeon C.O."/>
        </authorList>
    </citation>
    <scope>NUCLEOTIDE SEQUENCE [LARGE SCALE GENOMIC DNA]</scope>
    <source>
        <strain evidence="1 2">KACC 18534</strain>
    </source>
</reference>
<protein>
    <recommendedName>
        <fullName evidence="3">Phage protein</fullName>
    </recommendedName>
</protein>
<dbReference type="PROSITE" id="PS50096">
    <property type="entry name" value="IQ"/>
    <property type="match status" value="1"/>
</dbReference>